<dbReference type="RefSeq" id="WP_014959696.1">
    <property type="nucleotide sequence ID" value="NC_018645.1"/>
</dbReference>
<dbReference type="HOGENOM" id="CLU_055635_1_0_7"/>
<protein>
    <submittedName>
        <fullName evidence="3">Predicted NADP oxidoreductase, coenzyme F420-dependent</fullName>
    </submittedName>
</protein>
<evidence type="ECO:0000313" key="3">
    <source>
        <dbReference type="EMBL" id="CCK82524.1"/>
    </source>
</evidence>
<sequence length="296" mass="31800">MNTNKKSLEFCVIGCGRLGISLAVFLSKQGFIPKAFSSKSHKSAQKAMEFAGSGQVFKTAVEAAKACDLVFITTPDTIIEPVCEKIAMADGFNSNSVVYHLSGALSSSILLSAKKAGASTGSIHPLQAFAPYEDGQKSPFKGINMSIEGDDKAVEFGKEIVNALKANSFTIPTHAKTVYHASAVVASNYLVTLEHFALELLKQADLSEENAYEILEPLIMGTLNNIKARGSINALTGPVARGDDVIVSRHLSDIDKKLPQFSDLYRLLGKHTLDIAAGKGEISDDARQKLTDLFKF</sequence>
<dbReference type="PANTHER" id="PTHR40459">
    <property type="entry name" value="CONSERVED HYPOTHETICAL ALANINE AND LEUCINE RICH PROTEIN"/>
    <property type="match status" value="1"/>
</dbReference>
<evidence type="ECO:0000313" key="4">
    <source>
        <dbReference type="Proteomes" id="UP000007347"/>
    </source>
</evidence>
<keyword evidence="4" id="KW-1185">Reference proteome</keyword>
<dbReference type="Gene3D" id="1.10.1040.20">
    <property type="entry name" value="ProC-like, C-terminal domain"/>
    <property type="match status" value="1"/>
</dbReference>
<dbReference type="STRING" id="651182.TOL2_C43680"/>
<feature type="domain" description="Putative oxidoreductase/dehydrogenase Rossmann-like" evidence="1">
    <location>
        <begin position="6"/>
        <end position="125"/>
    </location>
</feature>
<dbReference type="AlphaFoldDB" id="K0ND53"/>
<evidence type="ECO:0000259" key="1">
    <source>
        <dbReference type="Pfam" id="PF10727"/>
    </source>
</evidence>
<dbReference type="InterPro" id="IPR019665">
    <property type="entry name" value="OxRdtase/DH_put_Rossmann_dom"/>
</dbReference>
<dbReference type="InterPro" id="IPR036291">
    <property type="entry name" value="NAD(P)-bd_dom_sf"/>
</dbReference>
<dbReference type="SUPFAM" id="SSF48179">
    <property type="entry name" value="6-phosphogluconate dehydrogenase C-terminal domain-like"/>
    <property type="match status" value="1"/>
</dbReference>
<accession>K0ND53</accession>
<dbReference type="Pfam" id="PF10727">
    <property type="entry name" value="Rossmann-like"/>
    <property type="match status" value="1"/>
</dbReference>
<organism evidence="3 4">
    <name type="scientific">Desulfobacula toluolica (strain DSM 7467 / Tol2)</name>
    <dbReference type="NCBI Taxonomy" id="651182"/>
    <lineage>
        <taxon>Bacteria</taxon>
        <taxon>Pseudomonadati</taxon>
        <taxon>Thermodesulfobacteriota</taxon>
        <taxon>Desulfobacteria</taxon>
        <taxon>Desulfobacterales</taxon>
        <taxon>Desulfobacteraceae</taxon>
        <taxon>Desulfobacula</taxon>
    </lineage>
</organism>
<gene>
    <name evidence="3" type="ordered locus">TOL2_C43680</name>
</gene>
<dbReference type="InterPro" id="IPR008927">
    <property type="entry name" value="6-PGluconate_DH-like_C_sf"/>
</dbReference>
<reference evidence="3 4" key="1">
    <citation type="journal article" date="2013" name="Environ. Microbiol.">
        <title>Complete genome, catabolic sub-proteomes and key-metabolites of Desulfobacula toluolica Tol2, a marine, aromatic compound-degrading, sulfate-reducing bacterium.</title>
        <authorList>
            <person name="Wohlbrand L."/>
            <person name="Jacob J.H."/>
            <person name="Kube M."/>
            <person name="Mussmann M."/>
            <person name="Jarling R."/>
            <person name="Beck A."/>
            <person name="Amann R."/>
            <person name="Wilkes H."/>
            <person name="Reinhardt R."/>
            <person name="Rabus R."/>
        </authorList>
    </citation>
    <scope>NUCLEOTIDE SEQUENCE [LARGE SCALE GENOMIC DNA]</scope>
    <source>
        <strain evidence="4">DSM 7467 / Tol2</strain>
    </source>
</reference>
<dbReference type="InterPro" id="IPR018931">
    <property type="entry name" value="DUF2520"/>
</dbReference>
<dbReference type="OrthoDB" id="8650434at2"/>
<dbReference type="SUPFAM" id="SSF51735">
    <property type="entry name" value="NAD(P)-binding Rossmann-fold domains"/>
    <property type="match status" value="1"/>
</dbReference>
<dbReference type="PANTHER" id="PTHR40459:SF1">
    <property type="entry name" value="CONSERVED HYPOTHETICAL ALANINE AND LEUCINE RICH PROTEIN"/>
    <property type="match status" value="1"/>
</dbReference>
<dbReference type="EMBL" id="FO203503">
    <property type="protein sequence ID" value="CCK82524.1"/>
    <property type="molecule type" value="Genomic_DNA"/>
</dbReference>
<dbReference type="Pfam" id="PF10728">
    <property type="entry name" value="DUF2520"/>
    <property type="match status" value="1"/>
</dbReference>
<evidence type="ECO:0000259" key="2">
    <source>
        <dbReference type="Pfam" id="PF10728"/>
    </source>
</evidence>
<dbReference type="KEGG" id="dto:TOL2_C43680"/>
<feature type="domain" description="DUF2520" evidence="2">
    <location>
        <begin position="145"/>
        <end position="272"/>
    </location>
</feature>
<proteinExistence type="predicted"/>
<dbReference type="InterPro" id="IPR037108">
    <property type="entry name" value="TM1727-like_C_sf"/>
</dbReference>
<dbReference type="Proteomes" id="UP000007347">
    <property type="component" value="Chromosome"/>
</dbReference>
<dbReference type="Gene3D" id="3.40.50.720">
    <property type="entry name" value="NAD(P)-binding Rossmann-like Domain"/>
    <property type="match status" value="1"/>
</dbReference>
<name>K0ND53_DESTT</name>